<evidence type="ECO:0000313" key="3">
    <source>
        <dbReference type="Proteomes" id="UP000002630"/>
    </source>
</evidence>
<dbReference type="OrthoDB" id="10293622at2759"/>
<keyword evidence="1" id="KW-0732">Signal</keyword>
<dbReference type="Proteomes" id="UP000002630">
    <property type="component" value="Unassembled WGS sequence"/>
</dbReference>
<gene>
    <name evidence="2" type="ORF">Esi_0071_0041</name>
</gene>
<proteinExistence type="predicted"/>
<keyword evidence="3" id="KW-1185">Reference proteome</keyword>
<dbReference type="EMBL" id="FN649760">
    <property type="protein sequence ID" value="CBJ27436.1"/>
    <property type="molecule type" value="Genomic_DNA"/>
</dbReference>
<dbReference type="AlphaFoldDB" id="D7G627"/>
<feature type="signal peptide" evidence="1">
    <location>
        <begin position="1"/>
        <end position="20"/>
    </location>
</feature>
<reference evidence="2 3" key="1">
    <citation type="journal article" date="2010" name="Nature">
        <title>The Ectocarpus genome and the independent evolution of multicellularity in brown algae.</title>
        <authorList>
            <person name="Cock J.M."/>
            <person name="Sterck L."/>
            <person name="Rouze P."/>
            <person name="Scornet D."/>
            <person name="Allen A.E."/>
            <person name="Amoutzias G."/>
            <person name="Anthouard V."/>
            <person name="Artiguenave F."/>
            <person name="Aury J.M."/>
            <person name="Badger J.H."/>
            <person name="Beszteri B."/>
            <person name="Billiau K."/>
            <person name="Bonnet E."/>
            <person name="Bothwell J.H."/>
            <person name="Bowler C."/>
            <person name="Boyen C."/>
            <person name="Brownlee C."/>
            <person name="Carrano C.J."/>
            <person name="Charrier B."/>
            <person name="Cho G.Y."/>
            <person name="Coelho S.M."/>
            <person name="Collen J."/>
            <person name="Corre E."/>
            <person name="Da Silva C."/>
            <person name="Delage L."/>
            <person name="Delaroque N."/>
            <person name="Dittami S.M."/>
            <person name="Doulbeau S."/>
            <person name="Elias M."/>
            <person name="Farnham G."/>
            <person name="Gachon C.M."/>
            <person name="Gschloessl B."/>
            <person name="Heesch S."/>
            <person name="Jabbari K."/>
            <person name="Jubin C."/>
            <person name="Kawai H."/>
            <person name="Kimura K."/>
            <person name="Kloareg B."/>
            <person name="Kupper F.C."/>
            <person name="Lang D."/>
            <person name="Le Bail A."/>
            <person name="Leblanc C."/>
            <person name="Lerouge P."/>
            <person name="Lohr M."/>
            <person name="Lopez P.J."/>
            <person name="Martens C."/>
            <person name="Maumus F."/>
            <person name="Michel G."/>
            <person name="Miranda-Saavedra D."/>
            <person name="Morales J."/>
            <person name="Moreau H."/>
            <person name="Motomura T."/>
            <person name="Nagasato C."/>
            <person name="Napoli C.A."/>
            <person name="Nelson D.R."/>
            <person name="Nyvall-Collen P."/>
            <person name="Peters A.F."/>
            <person name="Pommier C."/>
            <person name="Potin P."/>
            <person name="Poulain J."/>
            <person name="Quesneville H."/>
            <person name="Read B."/>
            <person name="Rensing S.A."/>
            <person name="Ritter A."/>
            <person name="Rousvoal S."/>
            <person name="Samanta M."/>
            <person name="Samson G."/>
            <person name="Schroeder D.C."/>
            <person name="Segurens B."/>
            <person name="Strittmatter M."/>
            <person name="Tonon T."/>
            <person name="Tregear J.W."/>
            <person name="Valentin K."/>
            <person name="von Dassow P."/>
            <person name="Yamagishi T."/>
            <person name="Van de Peer Y."/>
            <person name="Wincker P."/>
        </authorList>
    </citation>
    <scope>NUCLEOTIDE SEQUENCE [LARGE SCALE GENOMIC DNA]</scope>
    <source>
        <strain evidence="3">Ec32 / CCAP1310/4</strain>
    </source>
</reference>
<evidence type="ECO:0000313" key="2">
    <source>
        <dbReference type="EMBL" id="CBJ27436.1"/>
    </source>
</evidence>
<name>D7G627_ECTSI</name>
<protein>
    <submittedName>
        <fullName evidence="2">Uncharacterized protein</fullName>
    </submittedName>
</protein>
<organism evidence="2 3">
    <name type="scientific">Ectocarpus siliculosus</name>
    <name type="common">Brown alga</name>
    <name type="synonym">Conferva siliculosa</name>
    <dbReference type="NCBI Taxonomy" id="2880"/>
    <lineage>
        <taxon>Eukaryota</taxon>
        <taxon>Sar</taxon>
        <taxon>Stramenopiles</taxon>
        <taxon>Ochrophyta</taxon>
        <taxon>PX clade</taxon>
        <taxon>Phaeophyceae</taxon>
        <taxon>Ectocarpales</taxon>
        <taxon>Ectocarpaceae</taxon>
        <taxon>Ectocarpus</taxon>
    </lineage>
</organism>
<accession>D7G627</accession>
<evidence type="ECO:0000256" key="1">
    <source>
        <dbReference type="SAM" id="SignalP"/>
    </source>
</evidence>
<dbReference type="InParanoid" id="D7G627"/>
<feature type="chain" id="PRO_5003095805" evidence="1">
    <location>
        <begin position="21"/>
        <end position="391"/>
    </location>
</feature>
<sequence>MKSAVATAVFLSHLASFVNAAYVAQMDIASCADLQSAAGALSGGNIEGVLVESEITCDDWTTVEISQNKLKLTGQATTFTSVRFVVADGAILRVDTAVEFTGDQERRQGDGLAPAFLEAVNGGVLNVAPEGYARFLDSVKMYSVGVNTVEDDTMQHGGCIYNEGYVRFEGTFTADACRVGSTAEKYPGNGGALWNGPDAKVVFKEAVEMTNCYGKKTEDYNGRYTGLEGGAVYTEGKISFYEDAVFTDNEGDEGGAMWIGVTAVVKFLKRSKATFARNTSENRGGHIMNEGVLVMRNTAVFEDGVSGSSGGAINAGDVSEMVFIKHVDFIGNSADAHGGAIATTYPNIEFLPQDATYEGNVLQNADYDYVCPDVYVNGSEDGGEDGYICLP</sequence>